<organism evidence="1 2">
    <name type="scientific">Mycena chlorophos</name>
    <name type="common">Agaric fungus</name>
    <name type="synonym">Agaricus chlorophos</name>
    <dbReference type="NCBI Taxonomy" id="658473"/>
    <lineage>
        <taxon>Eukaryota</taxon>
        <taxon>Fungi</taxon>
        <taxon>Dikarya</taxon>
        <taxon>Basidiomycota</taxon>
        <taxon>Agaricomycotina</taxon>
        <taxon>Agaricomycetes</taxon>
        <taxon>Agaricomycetidae</taxon>
        <taxon>Agaricales</taxon>
        <taxon>Marasmiineae</taxon>
        <taxon>Mycenaceae</taxon>
        <taxon>Mycena</taxon>
    </lineage>
</organism>
<name>A0ABQ0LJX1_MYCCL</name>
<dbReference type="EMBL" id="DF846701">
    <property type="protein sequence ID" value="GAT50874.1"/>
    <property type="molecule type" value="Genomic_DNA"/>
</dbReference>
<protein>
    <submittedName>
        <fullName evidence="1">Uncharacterized protein</fullName>
    </submittedName>
</protein>
<evidence type="ECO:0000313" key="1">
    <source>
        <dbReference type="EMBL" id="GAT50874.1"/>
    </source>
</evidence>
<keyword evidence="2" id="KW-1185">Reference proteome</keyword>
<proteinExistence type="predicted"/>
<accession>A0ABQ0LJX1</accession>
<evidence type="ECO:0000313" key="2">
    <source>
        <dbReference type="Proteomes" id="UP000815677"/>
    </source>
</evidence>
<reference evidence="1" key="1">
    <citation type="submission" date="2014-09" db="EMBL/GenBank/DDBJ databases">
        <title>Genome sequence of the luminous mushroom Mycena chlorophos for searching fungal bioluminescence genes.</title>
        <authorList>
            <person name="Tanaka Y."/>
            <person name="Kasuga D."/>
            <person name="Oba Y."/>
            <person name="Hase S."/>
            <person name="Sato K."/>
            <person name="Oba Y."/>
            <person name="Sakakibara Y."/>
        </authorList>
    </citation>
    <scope>NUCLEOTIDE SEQUENCE</scope>
</reference>
<sequence>MHAAGTRYGLPYILEDRTGTLSSGSEFVDIHDRLHLTIRCTAPRSFMLYNGPPPTGLACPTLPHPLAAMQFVGGRNSGLELGTISFQGVPLPMRMYLVKPPGPAVEGRNTRLVRRFVASDGQQYQWSRKVQPNQEWTCTNHRDYIIASYSLKTPGEPEYPDSSGCILEIAEQFGALAPEILASLWIMRHIAAHDICALSPLATKAPTRGGHDLRHASFGTEIRYDRDFEQWADIPDGGDMVDSQPETAALLQLLETAHEFGLWRSYPTIAYGILLWMPISKLAETFPNPKQNISPDRKLVLAVAAKAIIEHQKDQLAWLLTDETIPSDACTSPETCASLRTTILRRMLWGPESEEPQVKMTMLWHWAGSMLGTWTEKLCKECNEAGRPVFQQHRDDAWAKLPTFFGLSPWEELKDALELETEESS</sequence>
<gene>
    <name evidence="1" type="ORF">MCHLO_08067</name>
</gene>
<dbReference type="Proteomes" id="UP000815677">
    <property type="component" value="Unassembled WGS sequence"/>
</dbReference>